<proteinExistence type="predicted"/>
<evidence type="ECO:0000313" key="1">
    <source>
        <dbReference type="EMBL" id="OQX03962.1"/>
    </source>
</evidence>
<dbReference type="AlphaFoldDB" id="A0A1Y1QEU9"/>
<comment type="caution">
    <text evidence="1">The sequence shown here is derived from an EMBL/GenBank/DDBJ whole genome shotgun (WGS) entry which is preliminary data.</text>
</comment>
<dbReference type="Proteomes" id="UP000192491">
    <property type="component" value="Unassembled WGS sequence"/>
</dbReference>
<name>A0A1Y1QEU9_9GAMM</name>
<reference evidence="1 2" key="1">
    <citation type="submission" date="2017-01" db="EMBL/GenBank/DDBJ databases">
        <title>Novel large sulfur bacteria in the metagenomes of groundwater-fed chemosynthetic microbial mats in the Lake Huron basin.</title>
        <authorList>
            <person name="Sharrar A.M."/>
            <person name="Flood B.E."/>
            <person name="Bailey J.V."/>
            <person name="Jones D.S."/>
            <person name="Biddanda B."/>
            <person name="Ruberg S.A."/>
            <person name="Marcus D.N."/>
            <person name="Dick G.J."/>
        </authorList>
    </citation>
    <scope>NUCLEOTIDE SEQUENCE [LARGE SCALE GENOMIC DNA]</scope>
    <source>
        <strain evidence="1">A8</strain>
    </source>
</reference>
<organism evidence="1 2">
    <name type="scientific">Thiothrix lacustris</name>
    <dbReference type="NCBI Taxonomy" id="525917"/>
    <lineage>
        <taxon>Bacteria</taxon>
        <taxon>Pseudomonadati</taxon>
        <taxon>Pseudomonadota</taxon>
        <taxon>Gammaproteobacteria</taxon>
        <taxon>Thiotrichales</taxon>
        <taxon>Thiotrichaceae</taxon>
        <taxon>Thiothrix</taxon>
    </lineage>
</organism>
<sequence>MNPTITTPEMQAKQTLDVYRKLYAEQNALVTELKDLYALVEVSRQAVNHVNADETDAAANVLLSASNRLYDLCEQEKARASALELLAYPELVDEVQS</sequence>
<protein>
    <submittedName>
        <fullName evidence="1">Uncharacterized protein</fullName>
    </submittedName>
</protein>
<dbReference type="EMBL" id="MTEJ01000368">
    <property type="protein sequence ID" value="OQX03962.1"/>
    <property type="molecule type" value="Genomic_DNA"/>
</dbReference>
<accession>A0A1Y1QEU9</accession>
<gene>
    <name evidence="1" type="ORF">BWK73_37810</name>
</gene>
<evidence type="ECO:0000313" key="2">
    <source>
        <dbReference type="Proteomes" id="UP000192491"/>
    </source>
</evidence>